<dbReference type="InterPro" id="IPR036965">
    <property type="entry name" value="Terpene_synth_N_sf"/>
</dbReference>
<dbReference type="PANTHER" id="PTHR31225">
    <property type="entry name" value="OS04G0344100 PROTEIN-RELATED"/>
    <property type="match status" value="1"/>
</dbReference>
<dbReference type="GO" id="GO:0016114">
    <property type="term" value="P:terpenoid biosynthetic process"/>
    <property type="evidence" value="ECO:0007669"/>
    <property type="project" value="InterPro"/>
</dbReference>
<sequence>MRALGQLELVDNLQTLGIHYHFEAEIRRILENIYNLSNCEDHLYGVALQFRLLRQEGYQVPQGTCMT</sequence>
<dbReference type="EMBL" id="JACXVP010000003">
    <property type="protein sequence ID" value="KAG5616033.1"/>
    <property type="molecule type" value="Genomic_DNA"/>
</dbReference>
<dbReference type="AlphaFoldDB" id="A0A9J5ZUV4"/>
<evidence type="ECO:0000313" key="3">
    <source>
        <dbReference type="EMBL" id="KAG5616033.1"/>
    </source>
</evidence>
<evidence type="ECO:0000256" key="1">
    <source>
        <dbReference type="ARBA" id="ARBA00022842"/>
    </source>
</evidence>
<dbReference type="InterPro" id="IPR008930">
    <property type="entry name" value="Terpenoid_cyclase/PrenylTrfase"/>
</dbReference>
<evidence type="ECO:0000313" key="4">
    <source>
        <dbReference type="Proteomes" id="UP000824120"/>
    </source>
</evidence>
<dbReference type="Gene3D" id="1.50.10.130">
    <property type="entry name" value="Terpene synthase, N-terminal domain"/>
    <property type="match status" value="1"/>
</dbReference>
<gene>
    <name evidence="3" type="ORF">H5410_015857</name>
</gene>
<keyword evidence="1" id="KW-0460">Magnesium</keyword>
<protein>
    <recommendedName>
        <fullName evidence="2">Terpene synthase N-terminal domain-containing protein</fullName>
    </recommendedName>
</protein>
<dbReference type="InterPro" id="IPR001906">
    <property type="entry name" value="Terpene_synth_N"/>
</dbReference>
<dbReference type="OrthoDB" id="1304311at2759"/>
<dbReference type="PANTHER" id="PTHR31225:SF9">
    <property type="entry name" value="TERPENE SYNTHASE 10"/>
    <property type="match status" value="1"/>
</dbReference>
<evidence type="ECO:0000259" key="2">
    <source>
        <dbReference type="Pfam" id="PF01397"/>
    </source>
</evidence>
<dbReference type="Pfam" id="PF01397">
    <property type="entry name" value="Terpene_synth"/>
    <property type="match status" value="1"/>
</dbReference>
<dbReference type="Proteomes" id="UP000824120">
    <property type="component" value="Chromosome 3"/>
</dbReference>
<keyword evidence="4" id="KW-1185">Reference proteome</keyword>
<dbReference type="GO" id="GO:0010333">
    <property type="term" value="F:terpene synthase activity"/>
    <property type="evidence" value="ECO:0007669"/>
    <property type="project" value="InterPro"/>
</dbReference>
<dbReference type="SUPFAM" id="SSF48239">
    <property type="entry name" value="Terpenoid cyclases/Protein prenyltransferases"/>
    <property type="match status" value="1"/>
</dbReference>
<name>A0A9J5ZUV4_SOLCO</name>
<accession>A0A9J5ZUV4</accession>
<dbReference type="InterPro" id="IPR050148">
    <property type="entry name" value="Terpene_synthase-like"/>
</dbReference>
<reference evidence="3 4" key="1">
    <citation type="submission" date="2020-09" db="EMBL/GenBank/DDBJ databases">
        <title>De no assembly of potato wild relative species, Solanum commersonii.</title>
        <authorList>
            <person name="Cho K."/>
        </authorList>
    </citation>
    <scope>NUCLEOTIDE SEQUENCE [LARGE SCALE GENOMIC DNA]</scope>
    <source>
        <strain evidence="3">LZ3.2</strain>
        <tissue evidence="3">Leaf</tissue>
    </source>
</reference>
<feature type="domain" description="Terpene synthase N-terminal" evidence="2">
    <location>
        <begin position="5"/>
        <end position="62"/>
    </location>
</feature>
<comment type="caution">
    <text evidence="3">The sequence shown here is derived from an EMBL/GenBank/DDBJ whole genome shotgun (WGS) entry which is preliminary data.</text>
</comment>
<organism evidence="3 4">
    <name type="scientific">Solanum commersonii</name>
    <name type="common">Commerson's wild potato</name>
    <name type="synonym">Commerson's nightshade</name>
    <dbReference type="NCBI Taxonomy" id="4109"/>
    <lineage>
        <taxon>Eukaryota</taxon>
        <taxon>Viridiplantae</taxon>
        <taxon>Streptophyta</taxon>
        <taxon>Embryophyta</taxon>
        <taxon>Tracheophyta</taxon>
        <taxon>Spermatophyta</taxon>
        <taxon>Magnoliopsida</taxon>
        <taxon>eudicotyledons</taxon>
        <taxon>Gunneridae</taxon>
        <taxon>Pentapetalae</taxon>
        <taxon>asterids</taxon>
        <taxon>lamiids</taxon>
        <taxon>Solanales</taxon>
        <taxon>Solanaceae</taxon>
        <taxon>Solanoideae</taxon>
        <taxon>Solaneae</taxon>
        <taxon>Solanum</taxon>
    </lineage>
</organism>
<proteinExistence type="predicted"/>